<dbReference type="GO" id="GO:0005829">
    <property type="term" value="C:cytosol"/>
    <property type="evidence" value="ECO:0007669"/>
    <property type="project" value="UniProtKB-SubCell"/>
</dbReference>
<dbReference type="NCBIfam" id="TIGR01217">
    <property type="entry name" value="ac_ac_CoA_syn"/>
    <property type="match status" value="1"/>
</dbReference>
<dbReference type="Proteomes" id="UP000009130">
    <property type="component" value="Unassembled WGS sequence"/>
</dbReference>
<evidence type="ECO:0000313" key="13">
    <source>
        <dbReference type="EMBL" id="EHH62631.1"/>
    </source>
</evidence>
<keyword evidence="9 11" id="KW-0067">ATP-binding</keyword>
<evidence type="ECO:0000313" key="14">
    <source>
        <dbReference type="Proteomes" id="UP000009130"/>
    </source>
</evidence>
<name>G8F5R7_MACFA</name>
<keyword evidence="6 11" id="KW-0436">Ligase</keyword>
<comment type="function">
    <text evidence="11">Converts acetoacetate to acetoacetyl-CoA in the cytosol.</text>
</comment>
<evidence type="ECO:0000256" key="2">
    <source>
        <dbReference type="ARBA" id="ARBA00006432"/>
    </source>
</evidence>
<dbReference type="PROSITE" id="PS00455">
    <property type="entry name" value="AMP_BINDING"/>
    <property type="match status" value="1"/>
</dbReference>
<dbReference type="InterPro" id="IPR000873">
    <property type="entry name" value="AMP-dep_synth/lig_dom"/>
</dbReference>
<evidence type="ECO:0000256" key="6">
    <source>
        <dbReference type="ARBA" id="ARBA00022598"/>
    </source>
</evidence>
<evidence type="ECO:0000259" key="12">
    <source>
        <dbReference type="Pfam" id="PF00501"/>
    </source>
</evidence>
<protein>
    <recommendedName>
        <fullName evidence="4 11">Acetoacetyl-CoA synthetase</fullName>
        <ecNumber evidence="3 11">6.2.1.16</ecNumber>
    </recommendedName>
</protein>
<dbReference type="GO" id="GO:0030729">
    <property type="term" value="F:acetoacetate-CoA ligase activity"/>
    <property type="evidence" value="ECO:0007669"/>
    <property type="project" value="UniProtKB-UniRule"/>
</dbReference>
<organism evidence="14">
    <name type="scientific">Macaca fascicularis</name>
    <name type="common">Crab-eating macaque</name>
    <name type="synonym">Cynomolgus monkey</name>
    <dbReference type="NCBI Taxonomy" id="9541"/>
    <lineage>
        <taxon>Eukaryota</taxon>
        <taxon>Metazoa</taxon>
        <taxon>Chordata</taxon>
        <taxon>Craniata</taxon>
        <taxon>Vertebrata</taxon>
        <taxon>Euteleostomi</taxon>
        <taxon>Mammalia</taxon>
        <taxon>Eutheria</taxon>
        <taxon>Euarchontoglires</taxon>
        <taxon>Primates</taxon>
        <taxon>Haplorrhini</taxon>
        <taxon>Catarrhini</taxon>
        <taxon>Cercopithecidae</taxon>
        <taxon>Cercopithecinae</taxon>
        <taxon>Macaca</taxon>
    </lineage>
</organism>
<evidence type="ECO:0000256" key="3">
    <source>
        <dbReference type="ARBA" id="ARBA00012988"/>
    </source>
</evidence>
<dbReference type="AlphaFoldDB" id="G8F5R7"/>
<dbReference type="EMBL" id="JH332067">
    <property type="protein sequence ID" value="EHH62631.1"/>
    <property type="molecule type" value="Genomic_DNA"/>
</dbReference>
<sequence>SVFLDDFLATGTSEQAPQLEFEQLPFSHPLFIMFSSGTTGAPKCMVHSAGGALILHLTEHLLHSNMTSSDILLCPCCTSVGWMMWNWMVSILATGAAMGLYDGSPMVPMPNMLWDLVDRIGPSILVTRVKWLSALEEKAVKPVMEIHSLQMPQTHPAIRSARIYECVYRCVKSSVLLGSTSGGIDISCFVRQNFSLPVYKGEIQARNLGMAVEAWNEEGMRVDGAKMLTHREITNRHVQDSNFWNNENGNKYRKAYFSKFPGIWAHGDCRINPKTGGIVMLGWSDGTLNPNRAWFGSLEIYDVVDSFKEVEDSLCVPQYNKYGEERVILFLEMASGHAFQPDLVKRIHDTIHVGLSVRHVPSLILETKGIPYTLNGKKVEVAVKQIIAGKAVEQRGAFSNPEALHLYWDIPELQGF</sequence>
<feature type="non-terminal residue" evidence="13">
    <location>
        <position position="416"/>
    </location>
</feature>
<keyword evidence="5 11" id="KW-0963">Cytoplasm</keyword>
<dbReference type="EC" id="6.2.1.16" evidence="3 11"/>
<dbReference type="Pfam" id="PF00501">
    <property type="entry name" value="AMP-binding"/>
    <property type="match status" value="1"/>
</dbReference>
<evidence type="ECO:0000256" key="5">
    <source>
        <dbReference type="ARBA" id="ARBA00022490"/>
    </source>
</evidence>
<gene>
    <name evidence="13" type="ORF">EGM_21031</name>
</gene>
<dbReference type="PANTHER" id="PTHR42921">
    <property type="entry name" value="ACETOACETYL-COA SYNTHETASE"/>
    <property type="match status" value="1"/>
</dbReference>
<dbReference type="SUPFAM" id="SSF56801">
    <property type="entry name" value="Acetyl-CoA synthetase-like"/>
    <property type="match status" value="1"/>
</dbReference>
<evidence type="ECO:0000256" key="11">
    <source>
        <dbReference type="RuleBase" id="RU367019"/>
    </source>
</evidence>
<dbReference type="Gene3D" id="3.30.300.30">
    <property type="match status" value="1"/>
</dbReference>
<evidence type="ECO:0000256" key="10">
    <source>
        <dbReference type="ARBA" id="ARBA00023098"/>
    </source>
</evidence>
<feature type="non-terminal residue" evidence="13">
    <location>
        <position position="1"/>
    </location>
</feature>
<evidence type="ECO:0000256" key="7">
    <source>
        <dbReference type="ARBA" id="ARBA00022741"/>
    </source>
</evidence>
<feature type="domain" description="AMP-dependent synthetase/ligase" evidence="12">
    <location>
        <begin position="22"/>
        <end position="135"/>
    </location>
</feature>
<reference evidence="13 14" key="1">
    <citation type="journal article" date="2011" name="Nat. Biotechnol.">
        <title>Genome sequencing and comparison of two nonhuman primate animal models, the cynomolgus and Chinese rhesus macaques.</title>
        <authorList>
            <person name="Yan G."/>
            <person name="Zhang G."/>
            <person name="Fang X."/>
            <person name="Zhang Y."/>
            <person name="Li C."/>
            <person name="Ling F."/>
            <person name="Cooper D.N."/>
            <person name="Li Q."/>
            <person name="Li Y."/>
            <person name="van Gool A.J."/>
            <person name="Du H."/>
            <person name="Chen J."/>
            <person name="Chen R."/>
            <person name="Zhang P."/>
            <person name="Huang Z."/>
            <person name="Thompson J.R."/>
            <person name="Meng Y."/>
            <person name="Bai Y."/>
            <person name="Wang J."/>
            <person name="Zhuo M."/>
            <person name="Wang T."/>
            <person name="Huang Y."/>
            <person name="Wei L."/>
            <person name="Li J."/>
            <person name="Wang Z."/>
            <person name="Hu H."/>
            <person name="Yang P."/>
            <person name="Le L."/>
            <person name="Stenson P.D."/>
            <person name="Li B."/>
            <person name="Liu X."/>
            <person name="Ball E.V."/>
            <person name="An N."/>
            <person name="Huang Q."/>
            <person name="Zhang Y."/>
            <person name="Fan W."/>
            <person name="Zhang X."/>
            <person name="Li Y."/>
            <person name="Wang W."/>
            <person name="Katze M.G."/>
            <person name="Su B."/>
            <person name="Nielsen R."/>
            <person name="Yang H."/>
            <person name="Wang J."/>
            <person name="Wang X."/>
            <person name="Wang J."/>
        </authorList>
    </citation>
    <scope>NUCLEOTIDE SEQUENCE [LARGE SCALE GENOMIC DNA]</scope>
    <source>
        <strain evidence="13 14">CE-4</strain>
    </source>
</reference>
<evidence type="ECO:0000256" key="1">
    <source>
        <dbReference type="ARBA" id="ARBA00004514"/>
    </source>
</evidence>
<dbReference type="InterPro" id="IPR005914">
    <property type="entry name" value="Acac_CoA_synth"/>
</dbReference>
<dbReference type="GO" id="GO:0032024">
    <property type="term" value="P:positive regulation of insulin secretion"/>
    <property type="evidence" value="ECO:0007669"/>
    <property type="project" value="TreeGrafter"/>
</dbReference>
<dbReference type="Gene3D" id="3.40.50.12780">
    <property type="entry name" value="N-terminal domain of ligase-like"/>
    <property type="match status" value="1"/>
</dbReference>
<accession>G8F5R7</accession>
<keyword evidence="7 11" id="KW-0547">Nucleotide-binding</keyword>
<evidence type="ECO:0000256" key="8">
    <source>
        <dbReference type="ARBA" id="ARBA00022832"/>
    </source>
</evidence>
<comment type="catalytic activity">
    <reaction evidence="11">
        <text>acetoacetate + ATP + CoA = acetoacetyl-CoA + AMP + diphosphate</text>
        <dbReference type="Rhea" id="RHEA:16117"/>
        <dbReference type="ChEBI" id="CHEBI:13705"/>
        <dbReference type="ChEBI" id="CHEBI:30616"/>
        <dbReference type="ChEBI" id="CHEBI:33019"/>
        <dbReference type="ChEBI" id="CHEBI:57286"/>
        <dbReference type="ChEBI" id="CHEBI:57287"/>
        <dbReference type="ChEBI" id="CHEBI:456215"/>
        <dbReference type="EC" id="6.2.1.16"/>
    </reaction>
</comment>
<dbReference type="GO" id="GO:0006631">
    <property type="term" value="P:fatty acid metabolic process"/>
    <property type="evidence" value="ECO:0007669"/>
    <property type="project" value="UniProtKB-UniRule"/>
</dbReference>
<proteinExistence type="inferred from homology"/>
<dbReference type="GO" id="GO:0005524">
    <property type="term" value="F:ATP binding"/>
    <property type="evidence" value="ECO:0007669"/>
    <property type="project" value="UniProtKB-UniRule"/>
</dbReference>
<dbReference type="InterPro" id="IPR045851">
    <property type="entry name" value="AMP-bd_C_sf"/>
</dbReference>
<dbReference type="FunFam" id="3.30.300.30:FF:000037">
    <property type="entry name" value="acetoacetyl-CoA synthetase"/>
    <property type="match status" value="1"/>
</dbReference>
<comment type="subcellular location">
    <subcellularLocation>
        <location evidence="1 11">Cytoplasm</location>
        <location evidence="1 11">Cytosol</location>
    </subcellularLocation>
</comment>
<evidence type="ECO:0000256" key="9">
    <source>
        <dbReference type="ARBA" id="ARBA00022840"/>
    </source>
</evidence>
<dbReference type="InterPro" id="IPR020845">
    <property type="entry name" value="AMP-binding_CS"/>
</dbReference>
<keyword evidence="10 11" id="KW-0443">Lipid metabolism</keyword>
<dbReference type="InterPro" id="IPR042099">
    <property type="entry name" value="ANL_N_sf"/>
</dbReference>
<comment type="similarity">
    <text evidence="2 11">Belongs to the ATP-dependent AMP-binding enzyme family.</text>
</comment>
<keyword evidence="8 11" id="KW-0276">Fatty acid metabolism</keyword>
<dbReference type="PANTHER" id="PTHR42921:SF1">
    <property type="entry name" value="ACETOACETYL-COA SYNTHETASE"/>
    <property type="match status" value="1"/>
</dbReference>
<evidence type="ECO:0000256" key="4">
    <source>
        <dbReference type="ARBA" id="ARBA00015326"/>
    </source>
</evidence>
<dbReference type="eggNOG" id="KOG1175">
    <property type="taxonomic scope" value="Eukaryota"/>
</dbReference>